<name>A0A1Y5Q684_9GAMM</name>
<dbReference type="Pfam" id="PF00472">
    <property type="entry name" value="RF-1"/>
    <property type="match status" value="1"/>
</dbReference>
<dbReference type="PANTHER" id="PTHR47814">
    <property type="entry name" value="PEPTIDYL-TRNA HYDROLASE ARFB"/>
    <property type="match status" value="1"/>
</dbReference>
<dbReference type="GO" id="GO:0004045">
    <property type="term" value="F:peptidyl-tRNA hydrolase activity"/>
    <property type="evidence" value="ECO:0007669"/>
    <property type="project" value="UniProtKB-EC"/>
</dbReference>
<proteinExistence type="predicted"/>
<dbReference type="AlphaFoldDB" id="A0A1Y5Q684"/>
<evidence type="ECO:0000313" key="2">
    <source>
        <dbReference type="EMBL" id="SBV37743.1"/>
    </source>
</evidence>
<dbReference type="PANTHER" id="PTHR47814:SF1">
    <property type="entry name" value="PEPTIDYL-TRNA HYDROLASE ARFB"/>
    <property type="match status" value="1"/>
</dbReference>
<dbReference type="GO" id="GO:0043022">
    <property type="term" value="F:ribosome binding"/>
    <property type="evidence" value="ECO:0007669"/>
    <property type="project" value="TreeGrafter"/>
</dbReference>
<gene>
    <name evidence="2" type="ORF">STPYR_12686</name>
</gene>
<accession>A0A1Y5Q684</accession>
<dbReference type="FunFam" id="3.30.160.20:FF:000046">
    <property type="entry name" value="Peptidyl-tRNA hydrolase ICT1"/>
    <property type="match status" value="1"/>
</dbReference>
<keyword evidence="2" id="KW-0378">Hydrolase</keyword>
<dbReference type="GO" id="GO:0072344">
    <property type="term" value="P:rescue of stalled ribosome"/>
    <property type="evidence" value="ECO:0007669"/>
    <property type="project" value="TreeGrafter"/>
</dbReference>
<protein>
    <submittedName>
        <fullName evidence="2">Peptidyl-tRNA hydrolase</fullName>
        <ecNumber evidence="2">3.1.1.29</ecNumber>
    </submittedName>
</protein>
<dbReference type="EC" id="3.1.1.29" evidence="2"/>
<dbReference type="PROSITE" id="PS00745">
    <property type="entry name" value="RF_PROK_I"/>
    <property type="match status" value="1"/>
</dbReference>
<feature type="domain" description="Prokaryotic-type class I peptide chain release factors" evidence="1">
    <location>
        <begin position="25"/>
        <end position="41"/>
    </location>
</feature>
<dbReference type="GO" id="GO:0003747">
    <property type="term" value="F:translation release factor activity"/>
    <property type="evidence" value="ECO:0007669"/>
    <property type="project" value="InterPro"/>
</dbReference>
<reference evidence="2" key="1">
    <citation type="submission" date="2016-03" db="EMBL/GenBank/DDBJ databases">
        <authorList>
            <person name="Ploux O."/>
        </authorList>
    </citation>
    <scope>NUCLEOTIDE SEQUENCE</scope>
    <source>
        <strain evidence="2">UC10</strain>
    </source>
</reference>
<dbReference type="SUPFAM" id="SSF110916">
    <property type="entry name" value="Peptidyl-tRNA hydrolase domain-like"/>
    <property type="match status" value="1"/>
</dbReference>
<dbReference type="EMBL" id="FLTS01000001">
    <property type="protein sequence ID" value="SBV37743.1"/>
    <property type="molecule type" value="Genomic_DNA"/>
</dbReference>
<dbReference type="NCBIfam" id="NF006718">
    <property type="entry name" value="PRK09256.1"/>
    <property type="match status" value="1"/>
</dbReference>
<evidence type="ECO:0000259" key="1">
    <source>
        <dbReference type="PROSITE" id="PS00745"/>
    </source>
</evidence>
<organism evidence="2">
    <name type="scientific">uncultured Stenotrophomonas sp</name>
    <dbReference type="NCBI Taxonomy" id="165438"/>
    <lineage>
        <taxon>Bacteria</taxon>
        <taxon>Pseudomonadati</taxon>
        <taxon>Pseudomonadota</taxon>
        <taxon>Gammaproteobacteria</taxon>
        <taxon>Lysobacterales</taxon>
        <taxon>Lysobacteraceae</taxon>
        <taxon>Stenotrophomonas</taxon>
        <taxon>environmental samples</taxon>
    </lineage>
</organism>
<dbReference type="Gene3D" id="3.30.160.20">
    <property type="match status" value="1"/>
</dbReference>
<dbReference type="InterPro" id="IPR000352">
    <property type="entry name" value="Pep_chain_release_fac_I"/>
</dbReference>
<sequence length="143" mass="16034">MTTPQLTVDATLAIPETEIVERFVRASGAGGQNVNKVSSAVELRFDVAGSPSLPDALRARLLARRDRRLTDAGVLVIDAQRFRTQERNRADARERLVAFIRAGLEVPKARVATKPTYGSRLRRLDEKKGRAQIKRGRSQRNWE</sequence>